<evidence type="ECO:0000313" key="1">
    <source>
        <dbReference type="EMBL" id="CAI9938974.1"/>
    </source>
</evidence>
<name>A0AA86PQ46_9EUKA</name>
<dbReference type="Proteomes" id="UP001642409">
    <property type="component" value="Unassembled WGS sequence"/>
</dbReference>
<keyword evidence="4" id="KW-1185">Reference proteome</keyword>
<evidence type="ECO:0000313" key="3">
    <source>
        <dbReference type="EMBL" id="CAL6023072.1"/>
    </source>
</evidence>
<proteinExistence type="predicted"/>
<gene>
    <name evidence="1" type="ORF">HINF_LOCUS26619</name>
    <name evidence="2" type="ORF">HINF_LOCUS28382</name>
    <name evidence="3" type="ORF">HINF_LOCUS28955</name>
</gene>
<evidence type="ECO:0000313" key="4">
    <source>
        <dbReference type="Proteomes" id="UP001642409"/>
    </source>
</evidence>
<reference evidence="2 4" key="2">
    <citation type="submission" date="2024-07" db="EMBL/GenBank/DDBJ databases">
        <authorList>
            <person name="Akdeniz Z."/>
        </authorList>
    </citation>
    <scope>NUCLEOTIDE SEQUENCE [LARGE SCALE GENOMIC DNA]</scope>
</reference>
<dbReference type="EMBL" id="CAXDID020000090">
    <property type="protein sequence ID" value="CAL6021891.1"/>
    <property type="molecule type" value="Genomic_DNA"/>
</dbReference>
<dbReference type="AlphaFoldDB" id="A0AA86PQ46"/>
<reference evidence="1" key="1">
    <citation type="submission" date="2023-06" db="EMBL/GenBank/DDBJ databases">
        <authorList>
            <person name="Kurt Z."/>
        </authorList>
    </citation>
    <scope>NUCLEOTIDE SEQUENCE</scope>
</reference>
<evidence type="ECO:0000313" key="2">
    <source>
        <dbReference type="EMBL" id="CAL6021891.1"/>
    </source>
</evidence>
<dbReference type="EMBL" id="CAXDID020000092">
    <property type="protein sequence ID" value="CAL6023072.1"/>
    <property type="molecule type" value="Genomic_DNA"/>
</dbReference>
<dbReference type="EMBL" id="CATOUU010000660">
    <property type="protein sequence ID" value="CAI9938974.1"/>
    <property type="molecule type" value="Genomic_DNA"/>
</dbReference>
<organism evidence="1">
    <name type="scientific">Hexamita inflata</name>
    <dbReference type="NCBI Taxonomy" id="28002"/>
    <lineage>
        <taxon>Eukaryota</taxon>
        <taxon>Metamonada</taxon>
        <taxon>Diplomonadida</taxon>
        <taxon>Hexamitidae</taxon>
        <taxon>Hexamitinae</taxon>
        <taxon>Hexamita</taxon>
    </lineage>
</organism>
<accession>A0AA86PQ46</accession>
<comment type="caution">
    <text evidence="1">The sequence shown here is derived from an EMBL/GenBank/DDBJ whole genome shotgun (WGS) entry which is preliminary data.</text>
</comment>
<protein>
    <submittedName>
        <fullName evidence="2">Hypothetical_protein</fullName>
    </submittedName>
</protein>
<sequence length="130" mass="15151">MSQTQFQVFLNQNNQLNTGIEQQYKANQQFIQMNNQNIKDNKIISNGNAVKAEVNHNEIHEQKLTEKQMIKIFSSIIAKRNNPNAEIKINDLKKQVQLLDESDMLLLHKLSQSVEGDINKLYNNWKLSQK</sequence>